<dbReference type="PROSITE" id="PS01311">
    <property type="entry name" value="LGT"/>
    <property type="match status" value="1"/>
</dbReference>
<evidence type="ECO:0000256" key="2">
    <source>
        <dbReference type="ARBA" id="ARBA00022475"/>
    </source>
</evidence>
<dbReference type="NCBIfam" id="TIGR00544">
    <property type="entry name" value="lgt"/>
    <property type="match status" value="1"/>
</dbReference>
<dbReference type="InterPro" id="IPR001640">
    <property type="entry name" value="Lgt"/>
</dbReference>
<feature type="transmembrane region" description="Helical" evidence="7">
    <location>
        <begin position="231"/>
        <end position="249"/>
    </location>
</feature>
<dbReference type="Proteomes" id="UP000633205">
    <property type="component" value="Unassembled WGS sequence"/>
</dbReference>
<evidence type="ECO:0000313" key="8">
    <source>
        <dbReference type="EMBL" id="GGD38265.1"/>
    </source>
</evidence>
<keyword evidence="9" id="KW-1185">Reference proteome</keyword>
<reference evidence="8" key="2">
    <citation type="submission" date="2020-09" db="EMBL/GenBank/DDBJ databases">
        <authorList>
            <person name="Sun Q."/>
            <person name="Zhou Y."/>
        </authorList>
    </citation>
    <scope>NUCLEOTIDE SEQUENCE</scope>
    <source>
        <strain evidence="8">CGMCC 1.15152</strain>
    </source>
</reference>
<feature type="transmembrane region" description="Helical" evidence="7">
    <location>
        <begin position="206"/>
        <end position="224"/>
    </location>
</feature>
<keyword evidence="3 7" id="KW-0808">Transferase</keyword>
<sequence length="334" mass="37103">MLSLPPLSASIPSPPLSEFTFGSEWTMFGMTFGPFSIRFYALFILVGIVVAAIMTNRRLTRRGAEPWVVIDIALPAVVLAMIGARAYHVLTHWGFYFAGGREWWNPFEQDAIWNIWDGGIAIFGALLGGALGAWLGCRWTGVRFSAFADALAPGLLLAQALGRFGNWFNQELFGLPTDLPWGLEIDAGNPAIPAGLPENTLFHPTFLYEVIWNTLGAIVLLWLGRRASMQWGRLLAVYLIWYGSGRVVWESIRIDPSEVFFGLRTNVWAAIAAVLLGVVLLVVLRRHKGTEPSVYRNTKHRRNVTDLGSDDDFVDVSDPADDDEIVELSPERTP</sequence>
<dbReference type="HAMAP" id="MF_01147">
    <property type="entry name" value="Lgt"/>
    <property type="match status" value="1"/>
</dbReference>
<dbReference type="GO" id="GO:0042158">
    <property type="term" value="P:lipoprotein biosynthetic process"/>
    <property type="evidence" value="ECO:0007669"/>
    <property type="project" value="UniProtKB-UniRule"/>
</dbReference>
<comment type="caution">
    <text evidence="8">The sequence shown here is derived from an EMBL/GenBank/DDBJ whole genome shotgun (WGS) entry which is preliminary data.</text>
</comment>
<dbReference type="PANTHER" id="PTHR30589">
    <property type="entry name" value="PROLIPOPROTEIN DIACYLGLYCERYL TRANSFERASE"/>
    <property type="match status" value="1"/>
</dbReference>
<evidence type="ECO:0000256" key="1">
    <source>
        <dbReference type="ARBA" id="ARBA00007150"/>
    </source>
</evidence>
<comment type="catalytic activity">
    <reaction evidence="7">
        <text>L-cysteinyl-[prolipoprotein] + a 1,2-diacyl-sn-glycero-3-phospho-(1'-sn-glycerol) = an S-1,2-diacyl-sn-glyceryl-L-cysteinyl-[prolipoprotein] + sn-glycerol 1-phosphate + H(+)</text>
        <dbReference type="Rhea" id="RHEA:56712"/>
        <dbReference type="Rhea" id="RHEA-COMP:14679"/>
        <dbReference type="Rhea" id="RHEA-COMP:14680"/>
        <dbReference type="ChEBI" id="CHEBI:15378"/>
        <dbReference type="ChEBI" id="CHEBI:29950"/>
        <dbReference type="ChEBI" id="CHEBI:57685"/>
        <dbReference type="ChEBI" id="CHEBI:64716"/>
        <dbReference type="ChEBI" id="CHEBI:140658"/>
        <dbReference type="EC" id="2.5.1.145"/>
    </reaction>
</comment>
<dbReference type="AlphaFoldDB" id="A0A916YC28"/>
<feature type="transmembrane region" description="Helical" evidence="7">
    <location>
        <begin position="111"/>
        <end position="137"/>
    </location>
</feature>
<dbReference type="PANTHER" id="PTHR30589:SF0">
    <property type="entry name" value="PHOSPHATIDYLGLYCEROL--PROLIPOPROTEIN DIACYLGLYCERYL TRANSFERASE"/>
    <property type="match status" value="1"/>
</dbReference>
<dbReference type="EMBL" id="BMHO01000001">
    <property type="protein sequence ID" value="GGD38265.1"/>
    <property type="molecule type" value="Genomic_DNA"/>
</dbReference>
<dbReference type="GO" id="GO:0008961">
    <property type="term" value="F:phosphatidylglycerol-prolipoprotein diacylglyceryl transferase activity"/>
    <property type="evidence" value="ECO:0007669"/>
    <property type="project" value="UniProtKB-UniRule"/>
</dbReference>
<comment type="function">
    <text evidence="7">Catalyzes the transfer of the diacylglyceryl group from phosphatidylglycerol to the sulfhydryl group of the N-terminal cysteine of a prolipoprotein, the first step in the formation of mature lipoproteins.</text>
</comment>
<accession>A0A916YC28</accession>
<dbReference type="RefSeq" id="WP_188711997.1">
    <property type="nucleotide sequence ID" value="NZ_BMHO01000001.1"/>
</dbReference>
<dbReference type="GO" id="GO:0005886">
    <property type="term" value="C:plasma membrane"/>
    <property type="evidence" value="ECO:0007669"/>
    <property type="project" value="UniProtKB-SubCell"/>
</dbReference>
<keyword evidence="2 7" id="KW-1003">Cell membrane</keyword>
<dbReference type="Pfam" id="PF01790">
    <property type="entry name" value="LGT"/>
    <property type="match status" value="1"/>
</dbReference>
<feature type="binding site" evidence="7">
    <location>
        <position position="163"/>
    </location>
    <ligand>
        <name>a 1,2-diacyl-sn-glycero-3-phospho-(1'-sn-glycerol)</name>
        <dbReference type="ChEBI" id="CHEBI:64716"/>
    </ligand>
</feature>
<reference evidence="8" key="1">
    <citation type="journal article" date="2014" name="Int. J. Syst. Evol. Microbiol.">
        <title>Complete genome sequence of Corynebacterium casei LMG S-19264T (=DSM 44701T), isolated from a smear-ripened cheese.</title>
        <authorList>
            <consortium name="US DOE Joint Genome Institute (JGI-PGF)"/>
            <person name="Walter F."/>
            <person name="Albersmeier A."/>
            <person name="Kalinowski J."/>
            <person name="Ruckert C."/>
        </authorList>
    </citation>
    <scope>NUCLEOTIDE SEQUENCE</scope>
    <source>
        <strain evidence="8">CGMCC 1.15152</strain>
    </source>
</reference>
<keyword evidence="4 7" id="KW-0812">Transmembrane</keyword>
<comment type="pathway">
    <text evidence="7">Protein modification; lipoprotein biosynthesis (diacylglyceryl transfer).</text>
</comment>
<name>A0A916YC28_9MICO</name>
<feature type="transmembrane region" description="Helical" evidence="7">
    <location>
        <begin position="67"/>
        <end position="87"/>
    </location>
</feature>
<keyword evidence="6 7" id="KW-0472">Membrane</keyword>
<comment type="subcellular location">
    <subcellularLocation>
        <location evidence="7">Cell membrane</location>
        <topology evidence="7">Multi-pass membrane protein</topology>
    </subcellularLocation>
</comment>
<evidence type="ECO:0000313" key="9">
    <source>
        <dbReference type="Proteomes" id="UP000633205"/>
    </source>
</evidence>
<feature type="transmembrane region" description="Helical" evidence="7">
    <location>
        <begin position="144"/>
        <end position="162"/>
    </location>
</feature>
<evidence type="ECO:0000256" key="4">
    <source>
        <dbReference type="ARBA" id="ARBA00022692"/>
    </source>
</evidence>
<organism evidence="8 9">
    <name type="scientific">Microbacterium faecale</name>
    <dbReference type="NCBI Taxonomy" id="1804630"/>
    <lineage>
        <taxon>Bacteria</taxon>
        <taxon>Bacillati</taxon>
        <taxon>Actinomycetota</taxon>
        <taxon>Actinomycetes</taxon>
        <taxon>Micrococcales</taxon>
        <taxon>Microbacteriaceae</taxon>
        <taxon>Microbacterium</taxon>
    </lineage>
</organism>
<keyword evidence="5 7" id="KW-1133">Transmembrane helix</keyword>
<dbReference type="EC" id="2.5.1.145" evidence="7"/>
<evidence type="ECO:0000256" key="5">
    <source>
        <dbReference type="ARBA" id="ARBA00022989"/>
    </source>
</evidence>
<feature type="transmembrane region" description="Helical" evidence="7">
    <location>
        <begin position="37"/>
        <end position="55"/>
    </location>
</feature>
<proteinExistence type="inferred from homology"/>
<protein>
    <recommendedName>
        <fullName evidence="7">Phosphatidylglycerol--prolipoprotein diacylglyceryl transferase</fullName>
        <ecNumber evidence="7">2.5.1.145</ecNumber>
    </recommendedName>
</protein>
<comment type="similarity">
    <text evidence="1 7">Belongs to the Lgt family.</text>
</comment>
<evidence type="ECO:0000256" key="3">
    <source>
        <dbReference type="ARBA" id="ARBA00022679"/>
    </source>
</evidence>
<gene>
    <name evidence="7 8" type="primary">lgt</name>
    <name evidence="8" type="ORF">GCM10010915_18850</name>
</gene>
<evidence type="ECO:0000256" key="6">
    <source>
        <dbReference type="ARBA" id="ARBA00023136"/>
    </source>
</evidence>
<feature type="transmembrane region" description="Helical" evidence="7">
    <location>
        <begin position="261"/>
        <end position="284"/>
    </location>
</feature>
<evidence type="ECO:0000256" key="7">
    <source>
        <dbReference type="HAMAP-Rule" id="MF_01147"/>
    </source>
</evidence>